<keyword evidence="1" id="KW-0677">Repeat</keyword>
<dbReference type="Pfam" id="PF08279">
    <property type="entry name" value="HTH_11"/>
    <property type="match status" value="1"/>
</dbReference>
<dbReference type="SUPFAM" id="SSF55804">
    <property type="entry name" value="Phoshotransferase/anion transport protein"/>
    <property type="match status" value="1"/>
</dbReference>
<dbReference type="InterPro" id="IPR002178">
    <property type="entry name" value="PTS_EIIA_type-2_dom"/>
</dbReference>
<feature type="domain" description="PTS EIIB type-2" evidence="6">
    <location>
        <begin position="388"/>
        <end position="481"/>
    </location>
</feature>
<dbReference type="PROSITE" id="PS51094">
    <property type="entry name" value="PTS_EIIA_TYPE_2"/>
    <property type="match status" value="1"/>
</dbReference>
<feature type="domain" description="PRD" evidence="7">
    <location>
        <begin position="277"/>
        <end position="384"/>
    </location>
</feature>
<dbReference type="Gene3D" id="3.40.50.2300">
    <property type="match status" value="1"/>
</dbReference>
<dbReference type="OrthoDB" id="95158at2"/>
<organism evidence="8 9">
    <name type="scientific">Streptococcus bovimastitidis</name>
    <dbReference type="NCBI Taxonomy" id="1856638"/>
    <lineage>
        <taxon>Bacteria</taxon>
        <taxon>Bacillati</taxon>
        <taxon>Bacillota</taxon>
        <taxon>Bacilli</taxon>
        <taxon>Lactobacillales</taxon>
        <taxon>Streptococcaceae</taxon>
        <taxon>Streptococcus</taxon>
    </lineage>
</organism>
<dbReference type="PROSITE" id="PS51099">
    <property type="entry name" value="PTS_EIIB_TYPE_2"/>
    <property type="match status" value="1"/>
</dbReference>
<dbReference type="InterPro" id="IPR011608">
    <property type="entry name" value="PRD"/>
</dbReference>
<dbReference type="InterPro" id="IPR036390">
    <property type="entry name" value="WH_DNA-bd_sf"/>
</dbReference>
<dbReference type="PANTHER" id="PTHR30185">
    <property type="entry name" value="CRYPTIC BETA-GLUCOSIDE BGL OPERON ANTITERMINATOR"/>
    <property type="match status" value="1"/>
</dbReference>
<dbReference type="InterPro" id="IPR016152">
    <property type="entry name" value="PTrfase/Anion_transptr"/>
</dbReference>
<dbReference type="Pfam" id="PF05043">
    <property type="entry name" value="Mga"/>
    <property type="match status" value="1"/>
</dbReference>
<feature type="domain" description="PTS EIIA type-2" evidence="5">
    <location>
        <begin position="483"/>
        <end position="619"/>
    </location>
</feature>
<dbReference type="EMBL" id="LZDD01000003">
    <property type="protein sequence ID" value="OJF71331.1"/>
    <property type="molecule type" value="Genomic_DNA"/>
</dbReference>
<protein>
    <submittedName>
        <fullName evidence="8">Transcriptional regulator</fullName>
    </submittedName>
</protein>
<evidence type="ECO:0000256" key="3">
    <source>
        <dbReference type="ARBA" id="ARBA00023159"/>
    </source>
</evidence>
<evidence type="ECO:0000313" key="9">
    <source>
        <dbReference type="Proteomes" id="UP000182015"/>
    </source>
</evidence>
<keyword evidence="2" id="KW-0805">Transcription regulation</keyword>
<evidence type="ECO:0000256" key="2">
    <source>
        <dbReference type="ARBA" id="ARBA00023015"/>
    </source>
</evidence>
<dbReference type="Gene3D" id="1.10.10.10">
    <property type="entry name" value="Winged helix-like DNA-binding domain superfamily/Winged helix DNA-binding domain"/>
    <property type="match status" value="2"/>
</dbReference>
<dbReference type="PANTHER" id="PTHR30185:SF13">
    <property type="entry name" value="LICABCH OPERON REGULATOR-RELATED"/>
    <property type="match status" value="1"/>
</dbReference>
<keyword evidence="9" id="KW-1185">Reference proteome</keyword>
<dbReference type="PROSITE" id="PS51372">
    <property type="entry name" value="PRD_2"/>
    <property type="match status" value="2"/>
</dbReference>
<dbReference type="GO" id="GO:0008982">
    <property type="term" value="F:protein-N(PI)-phosphohistidine-sugar phosphotransferase activity"/>
    <property type="evidence" value="ECO:0007669"/>
    <property type="project" value="InterPro"/>
</dbReference>
<dbReference type="InterPro" id="IPR050661">
    <property type="entry name" value="BglG_antiterminators"/>
</dbReference>
<dbReference type="InterPro" id="IPR036634">
    <property type="entry name" value="PRD_sf"/>
</dbReference>
<dbReference type="SUPFAM" id="SSF46785">
    <property type="entry name" value="Winged helix' DNA-binding domain"/>
    <property type="match status" value="2"/>
</dbReference>
<keyword evidence="4" id="KW-0804">Transcription</keyword>
<feature type="domain" description="PRD" evidence="7">
    <location>
        <begin position="163"/>
        <end position="270"/>
    </location>
</feature>
<dbReference type="InterPro" id="IPR036388">
    <property type="entry name" value="WH-like_DNA-bd_sf"/>
</dbReference>
<evidence type="ECO:0000259" key="5">
    <source>
        <dbReference type="PROSITE" id="PS51094"/>
    </source>
</evidence>
<sequence length="619" mass="71766">MEEKYFEIVELLSEDSYCSSVQLSEKLGISEKTVRTRIKELNAILSDFGATISSKRGKGYTIQISDKKLFLEKVNRSSKIQSNQKREIYEEVVHLLLDAEDYVTIDEIAGQLYVSRGIVSSHIKKLETLLDLYDLKIDRKPHYGIKILGNEFDIRTFIVTNNFAAIENSQLTRNLMEYIIAGNQVYQVHMSEVALEAFIHYVFVAIQRIKKNFSIEKPLAGRKEISPASQKIISDYLNYLNKVNGVYFNKYERDYIALQFTSKLSSNSLSKFGPNFIISSHIDQLAFSMLEQVNKALNLDFRNNLDLRMSLSQHLVPMDIRLRYNMLLENPLTEQILKEYPFPYTIANTAVTVLSEYYQKEIPLAEVAYIALIFALATEKRDRALARKNILLVCISGTSSSQLFKYKYLQAFGEYIDHVYESSVSDLDFFDFEGRQIDYIFTTVSLNKKYPVPIYEINLFIDTNDILTYKQFFEEGEKNYLLDYYSTNLFIPQLKAGSKEEALKQMCQHISHYGLAPDDFYEAVMKREALGQTDFGYIALPHPYKVMTTKSFVCVAILEKPMLWESNEIQVIFLMSISKEKDKELENFYKSTSNVMFDKEKVQALIDQPRFETLVEILK</sequence>
<evidence type="ECO:0000259" key="7">
    <source>
        <dbReference type="PROSITE" id="PS51372"/>
    </source>
</evidence>
<dbReference type="InterPro" id="IPR013011">
    <property type="entry name" value="PTS_EIIB_2"/>
</dbReference>
<dbReference type="Pfam" id="PF00359">
    <property type="entry name" value="PTS_EIIA_2"/>
    <property type="match status" value="1"/>
</dbReference>
<comment type="caution">
    <text evidence="8">The sequence shown here is derived from an EMBL/GenBank/DDBJ whole genome shotgun (WGS) entry which is preliminary data.</text>
</comment>
<reference evidence="9" key="1">
    <citation type="submission" date="2016-06" db="EMBL/GenBank/DDBJ databases">
        <authorList>
            <person name="de Vries S.P.W."/>
            <person name="Hadjirin N.F."/>
            <person name="Lay E.M."/>
            <person name="Zadoks R.N."/>
            <person name="Peacock S.J."/>
            <person name="Parkhill J."/>
            <person name="Grant A.J."/>
            <person name="Mcdougall S."/>
            <person name="Holmes M.A."/>
        </authorList>
    </citation>
    <scope>NUCLEOTIDE SEQUENCE [LARGE SCALE GENOMIC DNA]</scope>
    <source>
        <strain evidence="9">NZ1587</strain>
    </source>
</reference>
<dbReference type="STRING" id="1856638.A9Q68_09040"/>
<dbReference type="GO" id="GO:0009401">
    <property type="term" value="P:phosphoenolpyruvate-dependent sugar phosphotransferase system"/>
    <property type="evidence" value="ECO:0007669"/>
    <property type="project" value="InterPro"/>
</dbReference>
<evidence type="ECO:0000256" key="1">
    <source>
        <dbReference type="ARBA" id="ARBA00022737"/>
    </source>
</evidence>
<dbReference type="Gene3D" id="3.40.930.10">
    <property type="entry name" value="Mannitol-specific EII, Chain A"/>
    <property type="match status" value="1"/>
</dbReference>
<name>A0A1L8MKU0_9STRE</name>
<gene>
    <name evidence="8" type="ORF">A9Q68_09040</name>
</gene>
<proteinExistence type="predicted"/>
<dbReference type="SUPFAM" id="SSF63520">
    <property type="entry name" value="PTS-regulatory domain, PRD"/>
    <property type="match status" value="2"/>
</dbReference>
<accession>A0A1L8MKU0</accession>
<evidence type="ECO:0000313" key="8">
    <source>
        <dbReference type="EMBL" id="OJF71331.1"/>
    </source>
</evidence>
<dbReference type="GO" id="GO:0006355">
    <property type="term" value="P:regulation of DNA-templated transcription"/>
    <property type="evidence" value="ECO:0007669"/>
    <property type="project" value="InterPro"/>
</dbReference>
<dbReference type="Pfam" id="PF00874">
    <property type="entry name" value="PRD"/>
    <property type="match status" value="1"/>
</dbReference>
<evidence type="ECO:0000259" key="6">
    <source>
        <dbReference type="PROSITE" id="PS51099"/>
    </source>
</evidence>
<keyword evidence="3" id="KW-0010">Activator</keyword>
<dbReference type="RefSeq" id="WP_071794395.1">
    <property type="nucleotide sequence ID" value="NZ_LZDD01000003.1"/>
</dbReference>
<dbReference type="Proteomes" id="UP000182015">
    <property type="component" value="Unassembled WGS sequence"/>
</dbReference>
<evidence type="ECO:0000256" key="4">
    <source>
        <dbReference type="ARBA" id="ARBA00023163"/>
    </source>
</evidence>
<dbReference type="InterPro" id="IPR013196">
    <property type="entry name" value="HTH_11"/>
</dbReference>
<dbReference type="AlphaFoldDB" id="A0A1L8MKU0"/>
<dbReference type="InterPro" id="IPR007737">
    <property type="entry name" value="Mga_HTH"/>
</dbReference>
<dbReference type="Gene3D" id="1.10.1790.10">
    <property type="entry name" value="PRD domain"/>
    <property type="match status" value="1"/>
</dbReference>